<evidence type="ECO:0000256" key="1">
    <source>
        <dbReference type="SAM" id="MobiDB-lite"/>
    </source>
</evidence>
<comment type="caution">
    <text evidence="2">The sequence shown here is derived from an EMBL/GenBank/DDBJ whole genome shotgun (WGS) entry which is preliminary data.</text>
</comment>
<feature type="region of interest" description="Disordered" evidence="1">
    <location>
        <begin position="60"/>
        <end position="82"/>
    </location>
</feature>
<dbReference type="EMBL" id="NHYD01001523">
    <property type="protein sequence ID" value="PPQ90867.1"/>
    <property type="molecule type" value="Genomic_DNA"/>
</dbReference>
<keyword evidence="3" id="KW-1185">Reference proteome</keyword>
<dbReference type="AlphaFoldDB" id="A0A409XJC5"/>
<gene>
    <name evidence="2" type="ORF">CVT25_007338</name>
</gene>
<dbReference type="Proteomes" id="UP000283269">
    <property type="component" value="Unassembled WGS sequence"/>
</dbReference>
<reference evidence="2 3" key="1">
    <citation type="journal article" date="2018" name="Evol. Lett.">
        <title>Horizontal gene cluster transfer increased hallucinogenic mushroom diversity.</title>
        <authorList>
            <person name="Reynolds H.T."/>
            <person name="Vijayakumar V."/>
            <person name="Gluck-Thaler E."/>
            <person name="Korotkin H.B."/>
            <person name="Matheny P.B."/>
            <person name="Slot J.C."/>
        </authorList>
    </citation>
    <scope>NUCLEOTIDE SEQUENCE [LARGE SCALE GENOMIC DNA]</scope>
    <source>
        <strain evidence="2 3">2631</strain>
    </source>
</reference>
<accession>A0A409XJC5</accession>
<evidence type="ECO:0000313" key="3">
    <source>
        <dbReference type="Proteomes" id="UP000283269"/>
    </source>
</evidence>
<protein>
    <submittedName>
        <fullName evidence="2">Uncharacterized protein</fullName>
    </submittedName>
</protein>
<name>A0A409XJC5_PSICY</name>
<sequence length="146" mass="15619">MMTITMNMKKCTHSTFQTSCTAAAPSAGSSISNIVLGPIIRHHHLLPVLLELSGNCCPPSPPPLRSMDTDDDGSRRSSGISSPSIIISSSALFMSHAERFYWSPGVRDGPGGGKSGLRDGAWDGVVWRRDGVHDEGRSVCAIPEVW</sequence>
<proteinExistence type="predicted"/>
<evidence type="ECO:0000313" key="2">
    <source>
        <dbReference type="EMBL" id="PPQ90867.1"/>
    </source>
</evidence>
<dbReference type="InParanoid" id="A0A409XJC5"/>
<organism evidence="2 3">
    <name type="scientific">Psilocybe cyanescens</name>
    <dbReference type="NCBI Taxonomy" id="93625"/>
    <lineage>
        <taxon>Eukaryota</taxon>
        <taxon>Fungi</taxon>
        <taxon>Dikarya</taxon>
        <taxon>Basidiomycota</taxon>
        <taxon>Agaricomycotina</taxon>
        <taxon>Agaricomycetes</taxon>
        <taxon>Agaricomycetidae</taxon>
        <taxon>Agaricales</taxon>
        <taxon>Agaricineae</taxon>
        <taxon>Strophariaceae</taxon>
        <taxon>Psilocybe</taxon>
    </lineage>
</organism>